<reference evidence="2 3" key="1">
    <citation type="submission" date="2015-06" db="EMBL/GenBank/DDBJ databases">
        <title>Genome sequence of Pseudoalteromonas peptidolytica.</title>
        <authorList>
            <person name="Xie B.-B."/>
            <person name="Rong J.-C."/>
            <person name="Qin Q.-L."/>
            <person name="Zhang Y.-Z."/>
        </authorList>
    </citation>
    <scope>NUCLEOTIDE SEQUENCE [LARGE SCALE GENOMIC DNA]</scope>
    <source>
        <strain evidence="2 3">F12-50-A1</strain>
    </source>
</reference>
<feature type="compositionally biased region" description="Polar residues" evidence="1">
    <location>
        <begin position="51"/>
        <end position="60"/>
    </location>
</feature>
<name>A0A8I0MSK2_9GAMM</name>
<evidence type="ECO:0000313" key="3">
    <source>
        <dbReference type="Proteomes" id="UP000660708"/>
    </source>
</evidence>
<protein>
    <submittedName>
        <fullName evidence="2">Uncharacterized protein</fullName>
    </submittedName>
</protein>
<evidence type="ECO:0000313" key="2">
    <source>
        <dbReference type="EMBL" id="MBE0344636.1"/>
    </source>
</evidence>
<evidence type="ECO:0000256" key="1">
    <source>
        <dbReference type="SAM" id="MobiDB-lite"/>
    </source>
</evidence>
<accession>A0A8I0MSK2</accession>
<organism evidence="2 3">
    <name type="scientific">Pseudoalteromonas peptidolytica F12-50-A1</name>
    <dbReference type="NCBI Taxonomy" id="1315280"/>
    <lineage>
        <taxon>Bacteria</taxon>
        <taxon>Pseudomonadati</taxon>
        <taxon>Pseudomonadota</taxon>
        <taxon>Gammaproteobacteria</taxon>
        <taxon>Alteromonadales</taxon>
        <taxon>Pseudoalteromonadaceae</taxon>
        <taxon>Pseudoalteromonas</taxon>
    </lineage>
</organism>
<feature type="region of interest" description="Disordered" evidence="1">
    <location>
        <begin position="20"/>
        <end position="60"/>
    </location>
</feature>
<keyword evidence="3" id="KW-1185">Reference proteome</keyword>
<dbReference type="RefSeq" id="WP_128732786.1">
    <property type="nucleotide sequence ID" value="NZ_AQHF01000016.1"/>
</dbReference>
<dbReference type="AlphaFoldDB" id="A0A8I0MSK2"/>
<dbReference type="Proteomes" id="UP000660708">
    <property type="component" value="Unassembled WGS sequence"/>
</dbReference>
<proteinExistence type="predicted"/>
<comment type="caution">
    <text evidence="2">The sequence shown here is derived from an EMBL/GenBank/DDBJ whole genome shotgun (WGS) entry which is preliminary data.</text>
</comment>
<dbReference type="EMBL" id="AQHF01000016">
    <property type="protein sequence ID" value="MBE0344636.1"/>
    <property type="molecule type" value="Genomic_DNA"/>
</dbReference>
<gene>
    <name evidence="2" type="ORF">PPEP_a4158</name>
</gene>
<sequence length="60" mass="6625">MLKLKLIKKNLKQLNDKAHIDGSMTKKIAGGNTDGIKTTSHISQPEPDPYHSNSLTKPQL</sequence>